<evidence type="ECO:0000256" key="1">
    <source>
        <dbReference type="ARBA" id="ARBA00004141"/>
    </source>
</evidence>
<feature type="transmembrane region" description="Helical" evidence="5">
    <location>
        <begin position="43"/>
        <end position="65"/>
    </location>
</feature>
<evidence type="ECO:0000256" key="4">
    <source>
        <dbReference type="ARBA" id="ARBA00023136"/>
    </source>
</evidence>
<dbReference type="PANTHER" id="PTHR23502:SF38">
    <property type="entry name" value="POLYAMINE TRANSPORTER 4"/>
    <property type="match status" value="1"/>
</dbReference>
<dbReference type="RefSeq" id="XP_047767612.1">
    <property type="nucleotide sequence ID" value="XM_047911095.1"/>
</dbReference>
<dbReference type="PANTHER" id="PTHR23502">
    <property type="entry name" value="MAJOR FACILITATOR SUPERFAMILY"/>
    <property type="match status" value="1"/>
</dbReference>
<dbReference type="SUPFAM" id="SSF103473">
    <property type="entry name" value="MFS general substrate transporter"/>
    <property type="match status" value="1"/>
</dbReference>
<dbReference type="GO" id="GO:0015606">
    <property type="term" value="F:spermidine transmembrane transporter activity"/>
    <property type="evidence" value="ECO:0007669"/>
    <property type="project" value="TreeGrafter"/>
</dbReference>
<dbReference type="EMBL" id="CP090172">
    <property type="protein sequence ID" value="UJO23246.1"/>
    <property type="molecule type" value="Genomic_DNA"/>
</dbReference>
<dbReference type="GeneID" id="71991825"/>
<evidence type="ECO:0000313" key="7">
    <source>
        <dbReference type="Proteomes" id="UP000756132"/>
    </source>
</evidence>
<organism evidence="6 7">
    <name type="scientific">Passalora fulva</name>
    <name type="common">Tomato leaf mold</name>
    <name type="synonym">Cladosporium fulvum</name>
    <dbReference type="NCBI Taxonomy" id="5499"/>
    <lineage>
        <taxon>Eukaryota</taxon>
        <taxon>Fungi</taxon>
        <taxon>Dikarya</taxon>
        <taxon>Ascomycota</taxon>
        <taxon>Pezizomycotina</taxon>
        <taxon>Dothideomycetes</taxon>
        <taxon>Dothideomycetidae</taxon>
        <taxon>Mycosphaerellales</taxon>
        <taxon>Mycosphaerellaceae</taxon>
        <taxon>Fulvia</taxon>
    </lineage>
</organism>
<accession>A0A9Q8UUS2</accession>
<name>A0A9Q8UUS2_PASFU</name>
<dbReference type="KEGG" id="ffu:CLAFUR5_11947"/>
<reference evidence="6" key="2">
    <citation type="journal article" date="2022" name="Microb. Genom.">
        <title>A chromosome-scale genome assembly of the tomato pathogen Cladosporium fulvum reveals a compartmentalized genome architecture and the presence of a dispensable chromosome.</title>
        <authorList>
            <person name="Zaccaron A.Z."/>
            <person name="Chen L.H."/>
            <person name="Samaras A."/>
            <person name="Stergiopoulos I."/>
        </authorList>
    </citation>
    <scope>NUCLEOTIDE SEQUENCE</scope>
    <source>
        <strain evidence="6">Race5_Kim</strain>
    </source>
</reference>
<comment type="subcellular location">
    <subcellularLocation>
        <location evidence="1">Membrane</location>
        <topology evidence="1">Multi-pass membrane protein</topology>
    </subcellularLocation>
</comment>
<reference evidence="6" key="1">
    <citation type="submission" date="2021-12" db="EMBL/GenBank/DDBJ databases">
        <authorList>
            <person name="Zaccaron A."/>
            <person name="Stergiopoulos I."/>
        </authorList>
    </citation>
    <scope>NUCLEOTIDE SEQUENCE</scope>
    <source>
        <strain evidence="6">Race5_Kim</strain>
    </source>
</reference>
<protein>
    <submittedName>
        <fullName evidence="6">Polyamine transporter 4</fullName>
    </submittedName>
</protein>
<proteinExistence type="predicted"/>
<evidence type="ECO:0000256" key="5">
    <source>
        <dbReference type="SAM" id="Phobius"/>
    </source>
</evidence>
<dbReference type="Proteomes" id="UP000756132">
    <property type="component" value="Chromosome 10"/>
</dbReference>
<evidence type="ECO:0000313" key="6">
    <source>
        <dbReference type="EMBL" id="UJO23246.1"/>
    </source>
</evidence>
<dbReference type="GO" id="GO:0000297">
    <property type="term" value="F:spermine transmembrane transporter activity"/>
    <property type="evidence" value="ECO:0007669"/>
    <property type="project" value="TreeGrafter"/>
</dbReference>
<dbReference type="InterPro" id="IPR036259">
    <property type="entry name" value="MFS_trans_sf"/>
</dbReference>
<keyword evidence="3 5" id="KW-1133">Transmembrane helix</keyword>
<dbReference type="GO" id="GO:0005886">
    <property type="term" value="C:plasma membrane"/>
    <property type="evidence" value="ECO:0007669"/>
    <property type="project" value="TreeGrafter"/>
</dbReference>
<keyword evidence="2 5" id="KW-0812">Transmembrane</keyword>
<gene>
    <name evidence="6" type="ORF">CLAFUR5_11947</name>
</gene>
<sequence length="82" mass="9189">MYTIDVYGPLNGASAMAANGLLRYILSGCFPLWTVQMYEALGIGWATSLLAFVCVAMLPIPFIFFKYGPAIRRRSRYDTIKD</sequence>
<evidence type="ECO:0000256" key="2">
    <source>
        <dbReference type="ARBA" id="ARBA00022692"/>
    </source>
</evidence>
<keyword evidence="4 5" id="KW-0472">Membrane</keyword>
<evidence type="ECO:0000256" key="3">
    <source>
        <dbReference type="ARBA" id="ARBA00022989"/>
    </source>
</evidence>
<keyword evidence="7" id="KW-1185">Reference proteome</keyword>
<dbReference type="AlphaFoldDB" id="A0A9Q8UUS2"/>
<dbReference type="OrthoDB" id="3936150at2759"/>